<evidence type="ECO:0000313" key="2">
    <source>
        <dbReference type="EMBL" id="JAH34473.1"/>
    </source>
</evidence>
<protein>
    <submittedName>
        <fullName evidence="2">Uncharacterized protein</fullName>
    </submittedName>
</protein>
<dbReference type="EMBL" id="GBXM01074104">
    <property type="protein sequence ID" value="JAH34473.1"/>
    <property type="molecule type" value="Transcribed_RNA"/>
</dbReference>
<reference evidence="2" key="2">
    <citation type="journal article" date="2015" name="Fish Shellfish Immunol.">
        <title>Early steps in the European eel (Anguilla anguilla)-Vibrio vulnificus interaction in the gills: Role of the RtxA13 toxin.</title>
        <authorList>
            <person name="Callol A."/>
            <person name="Pajuelo D."/>
            <person name="Ebbesson L."/>
            <person name="Teles M."/>
            <person name="MacKenzie S."/>
            <person name="Amaro C."/>
        </authorList>
    </citation>
    <scope>NUCLEOTIDE SEQUENCE</scope>
</reference>
<organism evidence="2">
    <name type="scientific">Anguilla anguilla</name>
    <name type="common">European freshwater eel</name>
    <name type="synonym">Muraena anguilla</name>
    <dbReference type="NCBI Taxonomy" id="7936"/>
    <lineage>
        <taxon>Eukaryota</taxon>
        <taxon>Metazoa</taxon>
        <taxon>Chordata</taxon>
        <taxon>Craniata</taxon>
        <taxon>Vertebrata</taxon>
        <taxon>Euteleostomi</taxon>
        <taxon>Actinopterygii</taxon>
        <taxon>Neopterygii</taxon>
        <taxon>Teleostei</taxon>
        <taxon>Anguilliformes</taxon>
        <taxon>Anguillidae</taxon>
        <taxon>Anguilla</taxon>
    </lineage>
</organism>
<evidence type="ECO:0000256" key="1">
    <source>
        <dbReference type="SAM" id="MobiDB-lite"/>
    </source>
</evidence>
<sequence length="41" mass="4368">MNRPGHTQLNHILRSSSSHTGKQGPGPPPTSPHAVITRLTT</sequence>
<feature type="compositionally biased region" description="Polar residues" evidence="1">
    <location>
        <begin position="1"/>
        <end position="21"/>
    </location>
</feature>
<dbReference type="AlphaFoldDB" id="A0A0E9S1S7"/>
<proteinExistence type="predicted"/>
<feature type="region of interest" description="Disordered" evidence="1">
    <location>
        <begin position="1"/>
        <end position="41"/>
    </location>
</feature>
<name>A0A0E9S1S7_ANGAN</name>
<reference evidence="2" key="1">
    <citation type="submission" date="2014-11" db="EMBL/GenBank/DDBJ databases">
        <authorList>
            <person name="Amaro Gonzalez C."/>
        </authorList>
    </citation>
    <scope>NUCLEOTIDE SEQUENCE</scope>
</reference>
<accession>A0A0E9S1S7</accession>